<evidence type="ECO:0000259" key="17">
    <source>
        <dbReference type="PROSITE" id="PS50234"/>
    </source>
</evidence>
<keyword evidence="8 16" id="KW-0130">Cell adhesion</keyword>
<evidence type="ECO:0000256" key="4">
    <source>
        <dbReference type="ARBA" id="ARBA00022723"/>
    </source>
</evidence>
<feature type="repeat" description="FG-GAP" evidence="15">
    <location>
        <begin position="598"/>
        <end position="658"/>
    </location>
</feature>
<accession>A0A8C5B389</accession>
<keyword evidence="7" id="KW-0106">Calcium</keyword>
<comment type="subcellular location">
    <subcellularLocation>
        <location evidence="1 16">Membrane</location>
        <topology evidence="1 16">Single-pass type I membrane protein</topology>
    </subcellularLocation>
</comment>
<evidence type="ECO:0000256" key="9">
    <source>
        <dbReference type="ARBA" id="ARBA00022989"/>
    </source>
</evidence>
<dbReference type="SMART" id="SM00191">
    <property type="entry name" value="Int_alpha"/>
    <property type="match status" value="5"/>
</dbReference>
<evidence type="ECO:0000256" key="7">
    <source>
        <dbReference type="ARBA" id="ARBA00022837"/>
    </source>
</evidence>
<dbReference type="InterPro" id="IPR013517">
    <property type="entry name" value="FG-GAP"/>
</dbReference>
<gene>
    <name evidence="18" type="primary">ITGA2</name>
</gene>
<dbReference type="SMART" id="SM00327">
    <property type="entry name" value="VWA"/>
    <property type="match status" value="1"/>
</dbReference>
<dbReference type="InterPro" id="IPR013519">
    <property type="entry name" value="Int_alpha_beta-p"/>
</dbReference>
<feature type="repeat" description="FG-GAP" evidence="15">
    <location>
        <begin position="419"/>
        <end position="472"/>
    </location>
</feature>
<feature type="domain" description="VWFA" evidence="17">
    <location>
        <begin position="171"/>
        <end position="353"/>
    </location>
</feature>
<name>A0A8C5B389_GADMO</name>
<organism evidence="18 19">
    <name type="scientific">Gadus morhua</name>
    <name type="common">Atlantic cod</name>
    <dbReference type="NCBI Taxonomy" id="8049"/>
    <lineage>
        <taxon>Eukaryota</taxon>
        <taxon>Metazoa</taxon>
        <taxon>Chordata</taxon>
        <taxon>Craniata</taxon>
        <taxon>Vertebrata</taxon>
        <taxon>Euteleostomi</taxon>
        <taxon>Actinopterygii</taxon>
        <taxon>Neopterygii</taxon>
        <taxon>Teleostei</taxon>
        <taxon>Neoteleostei</taxon>
        <taxon>Acanthomorphata</taxon>
        <taxon>Zeiogadaria</taxon>
        <taxon>Gadariae</taxon>
        <taxon>Gadiformes</taxon>
        <taxon>Gadoidei</taxon>
        <taxon>Gadidae</taxon>
        <taxon>Gadus</taxon>
    </lineage>
</organism>
<dbReference type="SUPFAM" id="SSF53300">
    <property type="entry name" value="vWA-like"/>
    <property type="match status" value="1"/>
</dbReference>
<evidence type="ECO:0000256" key="2">
    <source>
        <dbReference type="ARBA" id="ARBA00008054"/>
    </source>
</evidence>
<evidence type="ECO:0000256" key="6">
    <source>
        <dbReference type="ARBA" id="ARBA00022737"/>
    </source>
</evidence>
<dbReference type="PANTHER" id="PTHR23220:SF23">
    <property type="entry name" value="INTEGRIN ALPHA-2"/>
    <property type="match status" value="1"/>
</dbReference>
<dbReference type="Pfam" id="PF08441">
    <property type="entry name" value="Integrin_A_Ig_1"/>
    <property type="match status" value="1"/>
</dbReference>
<evidence type="ECO:0000256" key="15">
    <source>
        <dbReference type="PROSITE-ProRule" id="PRU00803"/>
    </source>
</evidence>
<proteinExistence type="inferred from homology"/>
<keyword evidence="14" id="KW-0325">Glycoprotein</keyword>
<dbReference type="Gene3D" id="2.60.40.1510">
    <property type="entry name" value="ntegrin, alpha v. Chain A, domain 3"/>
    <property type="match status" value="1"/>
</dbReference>
<dbReference type="GO" id="GO:0008305">
    <property type="term" value="C:integrin complex"/>
    <property type="evidence" value="ECO:0007669"/>
    <property type="project" value="InterPro"/>
</dbReference>
<dbReference type="SUPFAM" id="SSF69179">
    <property type="entry name" value="Integrin domains"/>
    <property type="match status" value="3"/>
</dbReference>
<dbReference type="InterPro" id="IPR036465">
    <property type="entry name" value="vWFA_dom_sf"/>
</dbReference>
<dbReference type="GO" id="GO:0007160">
    <property type="term" value="P:cell-matrix adhesion"/>
    <property type="evidence" value="ECO:0007669"/>
    <property type="project" value="TreeGrafter"/>
</dbReference>
<dbReference type="InterPro" id="IPR000413">
    <property type="entry name" value="Integrin_alpha"/>
</dbReference>
<evidence type="ECO:0000256" key="16">
    <source>
        <dbReference type="RuleBase" id="RU003762"/>
    </source>
</evidence>
<evidence type="ECO:0000313" key="19">
    <source>
        <dbReference type="Proteomes" id="UP000694546"/>
    </source>
</evidence>
<protein>
    <submittedName>
        <fullName evidence="18">Integrin subunit alpha 2</fullName>
    </submittedName>
</protein>
<dbReference type="GO" id="GO:0033627">
    <property type="term" value="P:cell adhesion mediated by integrin"/>
    <property type="evidence" value="ECO:0007669"/>
    <property type="project" value="TreeGrafter"/>
</dbReference>
<dbReference type="PROSITE" id="PS51470">
    <property type="entry name" value="FG_GAP"/>
    <property type="match status" value="5"/>
</dbReference>
<keyword evidence="9 16" id="KW-1133">Transmembrane helix</keyword>
<dbReference type="PRINTS" id="PR01185">
    <property type="entry name" value="INTEGRINA"/>
</dbReference>
<reference evidence="18" key="2">
    <citation type="submission" date="2025-09" db="UniProtKB">
        <authorList>
            <consortium name="Ensembl"/>
        </authorList>
    </citation>
    <scope>IDENTIFICATION</scope>
</reference>
<feature type="repeat" description="FG-GAP" evidence="15">
    <location>
        <begin position="473"/>
        <end position="535"/>
    </location>
</feature>
<evidence type="ECO:0000256" key="10">
    <source>
        <dbReference type="ARBA" id="ARBA00023037"/>
    </source>
</evidence>
<evidence type="ECO:0000256" key="11">
    <source>
        <dbReference type="ARBA" id="ARBA00023136"/>
    </source>
</evidence>
<sequence length="1084" mass="119408">MLQLAQSNDGAGNDGAAAHTICSTQSFNIGTADPKIFSGRVEEEFGYTVQQFKNHQGKWLLVGAPWGGFTRNRKGDVYKCPVSGPSTSCDELRLHDDMIIPNVRNVDTNMSLGLTLTRMPETKGLLTCGPLWAQRCGSQDYYPGVCAELSPLFRAQPPFSPAVQPCGGPMDIVIVLDGSNSIYPWEPMNMFLEKLIPALDIGPQSTQVSVIQYGVTPQFEFRLKEHRTKERLLAAVTNIRQMFGDRTNTFEAIKYARLGFDPASGARPGAAKVMVVVTDGESHDEELRANAIEECEKLGITRFAIAVLGYYIRNNIDTKNLIAEIKSIASLPVENFFFNVSEEAALSKIAGALGNRIFNIEGTGKGGDNFQMEMSQVGFSAHYTPKQNVLMLGAVGAYAWSGTVVHKTDSRADILPFSAFEKTLQDRNHSSLLGYAVTSLSDGDRVYFVAGAPRSNHSGQVVVYTVNRQKRATVVDTERGKQIGSYFGSALCSLDVDGDRTSDLLLVGAPMFMSELKKEQGRVYLFSITKGILNEHGFLSGPSASENSRFGMAISAVPDLDLDGFSDVVVGAPLEDQHRGVLYVYNGQHKTLNKAFSQRILGSELDPKLQYFGRSIDGHGDLNDDTIPDVSVGAYGKVVQLWSCGLATVTAKASFTPDKISILSKPCLISGRKVSCFSTKICFTAVFRPKNPIGPIDLSYNLTLDADLQSSHVTSRGLFTLSNDRLLSRDVKVLKDPVCQDYQVLVQVFFLSFFSILNFIPSFRLEIPFLKECGSDKVCVSDLSLIIPGYNKRVSFEVAVKNKLENAYNTQLLVKYSSSLFYAFASSPVSYNTMHNVQFLIHFDFNLDELHRQAEVIFEVKSDSKEDRPSDNKKDISISLQYDAGLTLSRQSNINFYVVNQTTAVQTELKSLNDIGPEFQFSVKISTDNFPVNLLYLTIAIPMTTKAGNPVLYITGLKTQAVSNILMHACEETNCHVVKCILKDLEPKNHYYVNVTTRIWSGTFSYVNILTVSKPGEIADVPIGVIVGSIIGGLLLLALAVGLMWKVGIYECSPKICIFFVWIMYINSLELVNQTKKICSGKCI</sequence>
<keyword evidence="6" id="KW-0677">Repeat</keyword>
<dbReference type="GO" id="GO:0046872">
    <property type="term" value="F:metal ion binding"/>
    <property type="evidence" value="ECO:0007669"/>
    <property type="project" value="UniProtKB-KW"/>
</dbReference>
<reference evidence="18" key="1">
    <citation type="submission" date="2025-08" db="UniProtKB">
        <authorList>
            <consortium name="Ensembl"/>
        </authorList>
    </citation>
    <scope>IDENTIFICATION</scope>
</reference>
<evidence type="ECO:0000256" key="5">
    <source>
        <dbReference type="ARBA" id="ARBA00022729"/>
    </source>
</evidence>
<dbReference type="Ensembl" id="ENSGMOT00000029213.1">
    <property type="protein sequence ID" value="ENSGMOP00000041255.1"/>
    <property type="gene ID" value="ENSGMOG00000007378.2"/>
</dbReference>
<keyword evidence="10 16" id="KW-0401">Integrin</keyword>
<evidence type="ECO:0000256" key="1">
    <source>
        <dbReference type="ARBA" id="ARBA00004479"/>
    </source>
</evidence>
<dbReference type="Proteomes" id="UP000694546">
    <property type="component" value="Chromosome 11"/>
</dbReference>
<dbReference type="PANTHER" id="PTHR23220">
    <property type="entry name" value="INTEGRIN ALPHA"/>
    <property type="match status" value="1"/>
</dbReference>
<comment type="similarity">
    <text evidence="2 16">Belongs to the integrin alpha chain family.</text>
</comment>
<dbReference type="Gene3D" id="2.130.10.130">
    <property type="entry name" value="Integrin alpha, N-terminal"/>
    <property type="match status" value="2"/>
</dbReference>
<evidence type="ECO:0000256" key="3">
    <source>
        <dbReference type="ARBA" id="ARBA00022692"/>
    </source>
</evidence>
<dbReference type="GO" id="GO:0007229">
    <property type="term" value="P:integrin-mediated signaling pathway"/>
    <property type="evidence" value="ECO:0007669"/>
    <property type="project" value="UniProtKB-KW"/>
</dbReference>
<dbReference type="Gene3D" id="3.40.50.410">
    <property type="entry name" value="von Willebrand factor, type A domain"/>
    <property type="match status" value="1"/>
</dbReference>
<evidence type="ECO:0000313" key="18">
    <source>
        <dbReference type="Ensembl" id="ENSGMOP00000041255.1"/>
    </source>
</evidence>
<dbReference type="InterPro" id="IPR028994">
    <property type="entry name" value="Integrin_alpha_N"/>
</dbReference>
<evidence type="ECO:0000256" key="13">
    <source>
        <dbReference type="ARBA" id="ARBA00023170"/>
    </source>
</evidence>
<keyword evidence="12" id="KW-1015">Disulfide bond</keyword>
<dbReference type="GO" id="GO:0005178">
    <property type="term" value="F:integrin binding"/>
    <property type="evidence" value="ECO:0007669"/>
    <property type="project" value="TreeGrafter"/>
</dbReference>
<keyword evidence="3 16" id="KW-0812">Transmembrane</keyword>
<dbReference type="Gene3D" id="2.60.40.1460">
    <property type="entry name" value="Integrin domains. Chain A, domain 2"/>
    <property type="match status" value="1"/>
</dbReference>
<evidence type="ECO:0000256" key="14">
    <source>
        <dbReference type="ARBA" id="ARBA00023180"/>
    </source>
</evidence>
<dbReference type="InterPro" id="IPR013649">
    <property type="entry name" value="Integrin_alpha_Ig-like_1"/>
</dbReference>
<keyword evidence="19" id="KW-1185">Reference proteome</keyword>
<dbReference type="InterPro" id="IPR032695">
    <property type="entry name" value="Integrin_dom_sf"/>
</dbReference>
<dbReference type="InterPro" id="IPR002035">
    <property type="entry name" value="VWF_A"/>
</dbReference>
<dbReference type="Pfam" id="PF01839">
    <property type="entry name" value="FG-GAP"/>
    <property type="match status" value="2"/>
</dbReference>
<dbReference type="SUPFAM" id="SSF69318">
    <property type="entry name" value="Integrin alpha N-terminal domain"/>
    <property type="match status" value="1"/>
</dbReference>
<keyword evidence="5" id="KW-0732">Signal</keyword>
<dbReference type="AlphaFoldDB" id="A0A8C5B389"/>
<feature type="repeat" description="FG-GAP" evidence="15">
    <location>
        <begin position="536"/>
        <end position="594"/>
    </location>
</feature>
<feature type="repeat" description="FG-GAP" evidence="15">
    <location>
        <begin position="31"/>
        <end position="89"/>
    </location>
</feature>
<dbReference type="GO" id="GO:0098609">
    <property type="term" value="P:cell-cell adhesion"/>
    <property type="evidence" value="ECO:0007669"/>
    <property type="project" value="TreeGrafter"/>
</dbReference>
<keyword evidence="4" id="KW-0479">Metal-binding</keyword>
<dbReference type="PRINTS" id="PR00453">
    <property type="entry name" value="VWFADOMAIN"/>
</dbReference>
<dbReference type="PROSITE" id="PS50234">
    <property type="entry name" value="VWFA"/>
    <property type="match status" value="1"/>
</dbReference>
<feature type="transmembrane region" description="Helical" evidence="16">
    <location>
        <begin position="1023"/>
        <end position="1047"/>
    </location>
</feature>
<evidence type="ECO:0000256" key="12">
    <source>
        <dbReference type="ARBA" id="ARBA00023157"/>
    </source>
</evidence>
<dbReference type="Gene3D" id="2.60.40.1530">
    <property type="entry name" value="ntegrin, alpha v. Chain A, domain 4"/>
    <property type="match status" value="1"/>
</dbReference>
<keyword evidence="13 16" id="KW-0675">Receptor</keyword>
<dbReference type="GeneTree" id="ENSGT00940000156303"/>
<keyword evidence="11 16" id="KW-0472">Membrane</keyword>
<dbReference type="Pfam" id="PF00092">
    <property type="entry name" value="VWA"/>
    <property type="match status" value="1"/>
</dbReference>
<dbReference type="GO" id="GO:0009897">
    <property type="term" value="C:external side of plasma membrane"/>
    <property type="evidence" value="ECO:0007669"/>
    <property type="project" value="TreeGrafter"/>
</dbReference>
<evidence type="ECO:0000256" key="8">
    <source>
        <dbReference type="ARBA" id="ARBA00022889"/>
    </source>
</evidence>
<dbReference type="Gene3D" id="1.20.5.930">
    <property type="entry name" value="Bicelle-embedded integrin alpha(iib) transmembrane segment"/>
    <property type="match status" value="1"/>
</dbReference>